<feature type="chain" id="PRO_5035225020" evidence="2">
    <location>
        <begin position="19"/>
        <end position="178"/>
    </location>
</feature>
<keyword evidence="4" id="KW-1185">Reference proteome</keyword>
<reference evidence="3" key="1">
    <citation type="submission" date="2021-05" db="EMBL/GenBank/DDBJ databases">
        <title>The genome of the haptophyte Pavlova lutheri (Diacronema luteri, Pavlovales) - a model for lipid biosynthesis in eukaryotic algae.</title>
        <authorList>
            <person name="Hulatt C.J."/>
            <person name="Posewitz M.C."/>
        </authorList>
    </citation>
    <scope>NUCLEOTIDE SEQUENCE</scope>
    <source>
        <strain evidence="3">NIVA-4/92</strain>
    </source>
</reference>
<proteinExistence type="predicted"/>
<keyword evidence="1" id="KW-0472">Membrane</keyword>
<dbReference type="AlphaFoldDB" id="A0A8J6CB09"/>
<organism evidence="3 4">
    <name type="scientific">Diacronema lutheri</name>
    <name type="common">Unicellular marine alga</name>
    <name type="synonym">Monochrysis lutheri</name>
    <dbReference type="NCBI Taxonomy" id="2081491"/>
    <lineage>
        <taxon>Eukaryota</taxon>
        <taxon>Haptista</taxon>
        <taxon>Haptophyta</taxon>
        <taxon>Pavlovophyceae</taxon>
        <taxon>Pavlovales</taxon>
        <taxon>Pavlovaceae</taxon>
        <taxon>Diacronema</taxon>
    </lineage>
</organism>
<keyword evidence="1" id="KW-0812">Transmembrane</keyword>
<feature type="signal peptide" evidence="2">
    <location>
        <begin position="1"/>
        <end position="18"/>
    </location>
</feature>
<evidence type="ECO:0000256" key="2">
    <source>
        <dbReference type="SAM" id="SignalP"/>
    </source>
</evidence>
<keyword evidence="1" id="KW-1133">Transmembrane helix</keyword>
<sequence>MARVAALCALLTLAGAKALTPTRLARPASHARTIPSVRFAVAARARPVAIDAGMADALFGVAFFTLFSLSGILFIKSAFYEAQDESSIMEGDPFTAIGQRLPFSQPRMTEEAALQKAEELSTQLRVAIAEREYPTALALKRELANLMIDYRIDYNADELPDELIPPPKRPAFLSDGTD</sequence>
<dbReference type="Proteomes" id="UP000751190">
    <property type="component" value="Unassembled WGS sequence"/>
</dbReference>
<feature type="transmembrane region" description="Helical" evidence="1">
    <location>
        <begin position="57"/>
        <end position="79"/>
    </location>
</feature>
<evidence type="ECO:0000256" key="1">
    <source>
        <dbReference type="SAM" id="Phobius"/>
    </source>
</evidence>
<accession>A0A8J6CB09</accession>
<dbReference type="EMBL" id="JAGTXO010000012">
    <property type="protein sequence ID" value="KAG8464646.1"/>
    <property type="molecule type" value="Genomic_DNA"/>
</dbReference>
<gene>
    <name evidence="3" type="ORF">KFE25_010014</name>
</gene>
<evidence type="ECO:0000313" key="4">
    <source>
        <dbReference type="Proteomes" id="UP000751190"/>
    </source>
</evidence>
<protein>
    <submittedName>
        <fullName evidence="3">Uncharacterized protein</fullName>
    </submittedName>
</protein>
<comment type="caution">
    <text evidence="3">The sequence shown here is derived from an EMBL/GenBank/DDBJ whole genome shotgun (WGS) entry which is preliminary data.</text>
</comment>
<dbReference type="OrthoDB" id="10397744at2759"/>
<evidence type="ECO:0000313" key="3">
    <source>
        <dbReference type="EMBL" id="KAG8464646.1"/>
    </source>
</evidence>
<keyword evidence="2" id="KW-0732">Signal</keyword>
<name>A0A8J6CB09_DIALT</name>